<feature type="compositionally biased region" description="Gly residues" evidence="2">
    <location>
        <begin position="616"/>
        <end position="638"/>
    </location>
</feature>
<reference evidence="3 4" key="1">
    <citation type="submission" date="2024-01" db="EMBL/GenBank/DDBJ databases">
        <authorList>
            <person name="Allen C."/>
            <person name="Tagirdzhanova G."/>
        </authorList>
    </citation>
    <scope>NUCLEOTIDE SEQUENCE [LARGE SCALE GENOMIC DNA]</scope>
    <source>
        <strain evidence="3 4">CBS 119000</strain>
    </source>
</reference>
<organism evidence="3 4">
    <name type="scientific">Sporothrix epigloea</name>
    <dbReference type="NCBI Taxonomy" id="1892477"/>
    <lineage>
        <taxon>Eukaryota</taxon>
        <taxon>Fungi</taxon>
        <taxon>Dikarya</taxon>
        <taxon>Ascomycota</taxon>
        <taxon>Pezizomycotina</taxon>
        <taxon>Sordariomycetes</taxon>
        <taxon>Sordariomycetidae</taxon>
        <taxon>Ophiostomatales</taxon>
        <taxon>Ophiostomataceae</taxon>
        <taxon>Sporothrix</taxon>
    </lineage>
</organism>
<dbReference type="SUPFAM" id="SSF56815">
    <property type="entry name" value="Sec1/munc18-like (SM) proteins"/>
    <property type="match status" value="1"/>
</dbReference>
<sequence>MASLRDKQIAALKRMLNLNESGADNSDDANNSLGQHQQQHQQQLSALGPDGELIWKVLVFDDLGMQIVSSVLRVSDLRSLGVTMHMHLSAHRHRIEDVPVVYLVEPTAGNLKVITSDLEKDLYSPAYINFLSSIPRPLLEDFASETVTNGTQDHIAQLYDQYLNFICADNDLFSLGMQNDHTYWALNSGQIKDDELDHVLNKIVSGLFSVVVTMGVIPIIRCPKGMAAEIIATKLDRKLRDHLLSSKDNMFASGGRPTSSAGTPVSRPVLIILDRNIDLTTMLSHSWTYQSLVHDVLGMKLNRVTVPTPIDENNPAKGVTKKTYDINATDFFWKKNAPLPFPQVAEDIDAELGRYKQDTNDITRKTGVSSFEDLQNDTSASAQHLKAAITLLPELRERKAVLDIHMNILAALLNGIKDRQLDNFFQLEEGITKQTKAQMLELLNDASKGTNATDKLRCFIIWFLTTEQEVSRVEWPQFEDALKAAGADTTSLGYIRQVRATTKMTQLTTVHSTPQQQTAASTDLFGRFSSISSRLTDRLKETGVPTNLSANLESLVGSIKNFLPANRDLTVTSIVSSVMDPGAANSSAISKTEGYLYFDPRNSHARGSMPPPSMARGGGGGGGSHLGVDGGDGAGGAGSYVPGMPGSGGGLGSQAGGMTASFGQRRQGFSDAIVFVVGGGSINEYGNLQEWVGRTGGGGDRAKRRVVYGATELLNAEEFCRGELERLGRETTA</sequence>
<feature type="region of interest" description="Disordered" evidence="2">
    <location>
        <begin position="20"/>
        <end position="43"/>
    </location>
</feature>
<comment type="similarity">
    <text evidence="1">Belongs to the STXBP/unc-18/SEC1 family.</text>
</comment>
<dbReference type="InterPro" id="IPR027482">
    <property type="entry name" value="Sec1-like_dom2"/>
</dbReference>
<feature type="region of interest" description="Disordered" evidence="2">
    <location>
        <begin position="603"/>
        <end position="652"/>
    </location>
</feature>
<comment type="caution">
    <text evidence="3">The sequence shown here is derived from an EMBL/GenBank/DDBJ whole genome shotgun (WGS) entry which is preliminary data.</text>
</comment>
<dbReference type="Gene3D" id="3.90.830.10">
    <property type="entry name" value="Syntaxin Binding Protein 1, Chain A, domain 2"/>
    <property type="match status" value="1"/>
</dbReference>
<evidence type="ECO:0000256" key="1">
    <source>
        <dbReference type="ARBA" id="ARBA00009884"/>
    </source>
</evidence>
<feature type="compositionally biased region" description="Polar residues" evidence="2">
    <location>
        <begin position="20"/>
        <end position="34"/>
    </location>
</feature>
<dbReference type="Gene3D" id="3.40.50.2060">
    <property type="match status" value="1"/>
</dbReference>
<dbReference type="Gene3D" id="3.40.50.1910">
    <property type="match status" value="2"/>
</dbReference>
<dbReference type="EMBL" id="CAWUON010000057">
    <property type="protein sequence ID" value="CAK7270276.1"/>
    <property type="molecule type" value="Genomic_DNA"/>
</dbReference>
<dbReference type="Proteomes" id="UP001642502">
    <property type="component" value="Unassembled WGS sequence"/>
</dbReference>
<proteinExistence type="inferred from homology"/>
<dbReference type="InterPro" id="IPR001619">
    <property type="entry name" value="Sec1-like"/>
</dbReference>
<dbReference type="InterPro" id="IPR043127">
    <property type="entry name" value="Sec-1-like_dom3a"/>
</dbReference>
<name>A0ABP0DPR2_9PEZI</name>
<dbReference type="Pfam" id="PF00995">
    <property type="entry name" value="Sec1"/>
    <property type="match status" value="1"/>
</dbReference>
<evidence type="ECO:0000256" key="2">
    <source>
        <dbReference type="SAM" id="MobiDB-lite"/>
    </source>
</evidence>
<dbReference type="InterPro" id="IPR036045">
    <property type="entry name" value="Sec1-like_sf"/>
</dbReference>
<dbReference type="Gene3D" id="1.25.40.60">
    <property type="match status" value="1"/>
</dbReference>
<dbReference type="PANTHER" id="PTHR11679">
    <property type="entry name" value="VESICLE PROTEIN SORTING-ASSOCIATED"/>
    <property type="match status" value="1"/>
</dbReference>
<keyword evidence="4" id="KW-1185">Reference proteome</keyword>
<gene>
    <name evidence="3" type="primary">SLY1</name>
    <name evidence="3" type="ORF">SEPCBS119000_004006</name>
</gene>
<accession>A0ABP0DPR2</accession>
<dbReference type="InterPro" id="IPR043154">
    <property type="entry name" value="Sec-1-like_dom1"/>
</dbReference>
<evidence type="ECO:0000313" key="4">
    <source>
        <dbReference type="Proteomes" id="UP001642502"/>
    </source>
</evidence>
<dbReference type="PIRSF" id="PIRSF005715">
    <property type="entry name" value="VPS45_Sec1"/>
    <property type="match status" value="1"/>
</dbReference>
<protein>
    <submittedName>
        <fullName evidence="3">Vesicle trafficking between the ER and Golgi</fullName>
    </submittedName>
</protein>
<evidence type="ECO:0000313" key="3">
    <source>
        <dbReference type="EMBL" id="CAK7270276.1"/>
    </source>
</evidence>